<evidence type="ECO:0000256" key="2">
    <source>
        <dbReference type="ARBA" id="ARBA00023125"/>
    </source>
</evidence>
<dbReference type="NCBIfam" id="NF033543">
    <property type="entry name" value="transpos_IS256"/>
    <property type="match status" value="1"/>
</dbReference>
<dbReference type="PROSITE" id="PS01007">
    <property type="entry name" value="TRANSPOSASE_MUTATOR"/>
    <property type="match status" value="1"/>
</dbReference>
<sequence length="398" mass="46314">MRKEELLNDDFFKQFKSGKEFENFLSQLHKRGIEQMLEGELDHHLGYRKHARSDHSNARNGYGSKTIKTDFGEARIDVPRDREGSFEPLIVPKRESMAEGIESLVVSLYAKGMSNADIERQLLEMYDFRLSTSAISRITDRVTEDIVAWQNRPLEEVYLIVWMDGVVFKVRENSKVVNKTVYIAVGLRRDGKKEVLGLWPGKNESASFWMSVLTDMKARGVMDILITATDNLNGFTDTIQTVFPRSRTQICVVHQIRNACRYVVWKEKKEFTADMKQIYDAPNREAAKAALNDFAAKWEDKYGYAVKSWRDNWEELTVFFDFPIEIRRIIYTTNLIENLNGKIRKYTGNKLSFPTDEAVMKSVYLAVREATRKWTMPVRNWGLILNQFLIIFADRVKL</sequence>
<evidence type="ECO:0000256" key="3">
    <source>
        <dbReference type="ARBA" id="ARBA00023172"/>
    </source>
</evidence>
<organism evidence="4">
    <name type="scientific">bioreactor metagenome</name>
    <dbReference type="NCBI Taxonomy" id="1076179"/>
    <lineage>
        <taxon>unclassified sequences</taxon>
        <taxon>metagenomes</taxon>
        <taxon>ecological metagenomes</taxon>
    </lineage>
</organism>
<dbReference type="GO" id="GO:0003677">
    <property type="term" value="F:DNA binding"/>
    <property type="evidence" value="ECO:0007669"/>
    <property type="project" value="UniProtKB-KW"/>
</dbReference>
<dbReference type="GO" id="GO:0004803">
    <property type="term" value="F:transposase activity"/>
    <property type="evidence" value="ECO:0007669"/>
    <property type="project" value="InterPro"/>
</dbReference>
<dbReference type="GO" id="GO:0006313">
    <property type="term" value="P:DNA transposition"/>
    <property type="evidence" value="ECO:0007669"/>
    <property type="project" value="InterPro"/>
</dbReference>
<gene>
    <name evidence="4" type="ORF">SDC9_106550</name>
</gene>
<proteinExistence type="predicted"/>
<keyword evidence="2" id="KW-0238">DNA-binding</keyword>
<accession>A0A645BDC6</accession>
<dbReference type="InterPro" id="IPR001207">
    <property type="entry name" value="Transposase_mutator"/>
</dbReference>
<keyword evidence="1" id="KW-0815">Transposition</keyword>
<name>A0A645BDC6_9ZZZZ</name>
<keyword evidence="3" id="KW-0233">DNA recombination</keyword>
<comment type="caution">
    <text evidence="4">The sequence shown here is derived from an EMBL/GenBank/DDBJ whole genome shotgun (WGS) entry which is preliminary data.</text>
</comment>
<dbReference type="PANTHER" id="PTHR33217:SF8">
    <property type="entry name" value="MUTATOR FAMILY TRANSPOSASE"/>
    <property type="match status" value="1"/>
</dbReference>
<evidence type="ECO:0000313" key="4">
    <source>
        <dbReference type="EMBL" id="MPM59704.1"/>
    </source>
</evidence>
<dbReference type="EMBL" id="VSSQ01017418">
    <property type="protein sequence ID" value="MPM59704.1"/>
    <property type="molecule type" value="Genomic_DNA"/>
</dbReference>
<dbReference type="AlphaFoldDB" id="A0A645BDC6"/>
<dbReference type="Pfam" id="PF00872">
    <property type="entry name" value="Transposase_mut"/>
    <property type="match status" value="1"/>
</dbReference>
<reference evidence="4" key="1">
    <citation type="submission" date="2019-08" db="EMBL/GenBank/DDBJ databases">
        <authorList>
            <person name="Kucharzyk K."/>
            <person name="Murdoch R.W."/>
            <person name="Higgins S."/>
            <person name="Loffler F."/>
        </authorList>
    </citation>
    <scope>NUCLEOTIDE SEQUENCE</scope>
</reference>
<evidence type="ECO:0000256" key="1">
    <source>
        <dbReference type="ARBA" id="ARBA00022578"/>
    </source>
</evidence>
<protein>
    <submittedName>
        <fullName evidence="4">IS256 family transposase ISDku1</fullName>
    </submittedName>
</protein>
<dbReference type="PANTHER" id="PTHR33217">
    <property type="entry name" value="TRANSPOSASE FOR INSERTION SEQUENCE ELEMENT IS1081"/>
    <property type="match status" value="1"/>
</dbReference>